<reference evidence="7 8" key="1">
    <citation type="submission" date="2016-07" db="EMBL/GenBank/DDBJ databases">
        <title>Pervasive Adenine N6-methylation of Active Genes in Fungi.</title>
        <authorList>
            <consortium name="DOE Joint Genome Institute"/>
            <person name="Mondo S.J."/>
            <person name="Dannebaum R.O."/>
            <person name="Kuo R.C."/>
            <person name="Labutti K."/>
            <person name="Haridas S."/>
            <person name="Kuo A."/>
            <person name="Salamov A."/>
            <person name="Ahrendt S.R."/>
            <person name="Lipzen A."/>
            <person name="Sullivan W."/>
            <person name="Andreopoulos W.B."/>
            <person name="Clum A."/>
            <person name="Lindquist E."/>
            <person name="Daum C."/>
            <person name="Ramamoorthy G.K."/>
            <person name="Gryganskyi A."/>
            <person name="Culley D."/>
            <person name="Magnuson J.K."/>
            <person name="James T.Y."/>
            <person name="O'Malley M.A."/>
            <person name="Stajich J.E."/>
            <person name="Spatafora J.W."/>
            <person name="Visel A."/>
            <person name="Grigoriev I.V."/>
        </authorList>
    </citation>
    <scope>NUCLEOTIDE SEQUENCE [LARGE SCALE GENOMIC DNA]</scope>
    <source>
        <strain evidence="7 8">JEL800</strain>
    </source>
</reference>
<organism evidence="7 8">
    <name type="scientific">Rhizoclosmatium globosum</name>
    <dbReference type="NCBI Taxonomy" id="329046"/>
    <lineage>
        <taxon>Eukaryota</taxon>
        <taxon>Fungi</taxon>
        <taxon>Fungi incertae sedis</taxon>
        <taxon>Chytridiomycota</taxon>
        <taxon>Chytridiomycota incertae sedis</taxon>
        <taxon>Chytridiomycetes</taxon>
        <taxon>Chytridiales</taxon>
        <taxon>Chytriomycetaceae</taxon>
        <taxon>Rhizoclosmatium</taxon>
    </lineage>
</organism>
<dbReference type="EMBL" id="MCGO01000080">
    <property type="protein sequence ID" value="ORY30971.1"/>
    <property type="molecule type" value="Genomic_DNA"/>
</dbReference>
<dbReference type="Gene3D" id="1.10.472.80">
    <property type="entry name" value="Ypt/Rab-GAP domain of gyp1p, domain 3"/>
    <property type="match status" value="1"/>
</dbReference>
<proteinExistence type="predicted"/>
<gene>
    <name evidence="7" type="ORF">BCR33DRAFT_792476</name>
</gene>
<evidence type="ECO:0000256" key="3">
    <source>
        <dbReference type="ARBA" id="ARBA00015455"/>
    </source>
</evidence>
<dbReference type="InterPro" id="IPR035969">
    <property type="entry name" value="Rab-GAP_TBC_sf"/>
</dbReference>
<evidence type="ECO:0000256" key="2">
    <source>
        <dbReference type="ARBA" id="ARBA00004656"/>
    </source>
</evidence>
<dbReference type="GO" id="GO:0005829">
    <property type="term" value="C:cytosol"/>
    <property type="evidence" value="ECO:0007669"/>
    <property type="project" value="UniProtKB-SubCell"/>
</dbReference>
<dbReference type="GO" id="GO:0005096">
    <property type="term" value="F:GTPase activator activity"/>
    <property type="evidence" value="ECO:0007669"/>
    <property type="project" value="TreeGrafter"/>
</dbReference>
<comment type="caution">
    <text evidence="7">The sequence shown here is derived from an EMBL/GenBank/DDBJ whole genome shotgun (WGS) entry which is preliminary data.</text>
</comment>
<dbReference type="PANTHER" id="PTHR13530:SF3">
    <property type="entry name" value="TBC1 DOMAIN FAMILY MEMBER 7"/>
    <property type="match status" value="1"/>
</dbReference>
<comment type="function">
    <text evidence="5">Non-catalytic component of the TSC-TBC complex, a multiprotein complex that acts as a negative regulator of the canonical mTORC1 complex, an evolutionarily conserved central nutrient sensor that stimulates anabolic reactions and macromolecule biosynthesis to promote cellular biomass generation and growth. The TSC-TBC complex acts as a GTPase-activating protein (GAP) for the small GTPase RHEB, a direct activator of the protein kinase activity of mTORC1. In absence of nutrients, the TSC-TBC complex inhibits mTORC1, thereby preventing phosphorylation of ribosomal protein S6 kinase (RPS6KB1 and RPS6KB2) and EIF4EBP1 (4E-BP1) by the mTORC1 signaling. The TSC-TBC complex is inactivated in response to nutrients, relieving inhibition of mTORC1.</text>
</comment>
<dbReference type="PROSITE" id="PS50086">
    <property type="entry name" value="TBC_RABGAP"/>
    <property type="match status" value="1"/>
</dbReference>
<feature type="domain" description="Rab-GAP TBC" evidence="6">
    <location>
        <begin position="47"/>
        <end position="243"/>
    </location>
</feature>
<accession>A0A1Y2B811</accession>
<name>A0A1Y2B811_9FUNG</name>
<evidence type="ECO:0000256" key="4">
    <source>
        <dbReference type="ARBA" id="ARBA00023228"/>
    </source>
</evidence>
<comment type="subcellular location">
    <subcellularLocation>
        <location evidence="1">Cytoplasm</location>
        <location evidence="1">Cytosol</location>
    </subcellularLocation>
    <subcellularLocation>
        <location evidence="2">Lysosome membrane</location>
    </subcellularLocation>
</comment>
<keyword evidence="4" id="KW-0458">Lysosome</keyword>
<dbReference type="Gene3D" id="1.10.10.750">
    <property type="entry name" value="Ypt/Rab-GAP domain of gyp1p, domain 1"/>
    <property type="match status" value="1"/>
</dbReference>
<dbReference type="Pfam" id="PF00566">
    <property type="entry name" value="RabGAP-TBC"/>
    <property type="match status" value="1"/>
</dbReference>
<dbReference type="InterPro" id="IPR039842">
    <property type="entry name" value="TBC1D7"/>
</dbReference>
<evidence type="ECO:0000259" key="6">
    <source>
        <dbReference type="PROSITE" id="PS50086"/>
    </source>
</evidence>
<keyword evidence="8" id="KW-1185">Reference proteome</keyword>
<protein>
    <recommendedName>
        <fullName evidence="3">TBC1 domain family member 7</fullName>
    </recommendedName>
</protein>
<evidence type="ECO:0000256" key="1">
    <source>
        <dbReference type="ARBA" id="ARBA00004514"/>
    </source>
</evidence>
<evidence type="ECO:0000313" key="7">
    <source>
        <dbReference type="EMBL" id="ORY30971.1"/>
    </source>
</evidence>
<dbReference type="InterPro" id="IPR000195">
    <property type="entry name" value="Rab-GAP-TBC_dom"/>
</dbReference>
<sequence>MATKDFRLAYYSTLGVQTVDAKSALNTIFSTSPISSSQLRALCVSVRIPRMFRRHVWRSVLGLAPARQSDWAFEVEHKRDEAAALRRAARVLLRPLFAGEAEDALTPDEMCRMLIVQDAKGELRTKTKSNPTQYTRTPHLYAIADCILEVCDGYDDDAYFIFRAFVQQLNVSMSADSINKRHYEQCAALESLLKIHSPSLLDRLLSINVSLDSLAPIWYSSFFSLVLPAHCLEGIWDAVIAGSWDLLDYLGLSLLLASKRKIEGMKNAQEFATYCLQIEDFVNVDAVAVTAIDLWEKKRIEEVRLTGKISVT</sequence>
<dbReference type="SUPFAM" id="SSF47923">
    <property type="entry name" value="Ypt/Rab-GAP domain of gyp1p"/>
    <property type="match status" value="1"/>
</dbReference>
<dbReference type="GO" id="GO:0032007">
    <property type="term" value="P:negative regulation of TOR signaling"/>
    <property type="evidence" value="ECO:0007669"/>
    <property type="project" value="TreeGrafter"/>
</dbReference>
<dbReference type="PANTHER" id="PTHR13530">
    <property type="entry name" value="TBC1 DOMAIN FAMILY MEMBER 7"/>
    <property type="match status" value="1"/>
</dbReference>
<dbReference type="Proteomes" id="UP000193642">
    <property type="component" value="Unassembled WGS sequence"/>
</dbReference>
<evidence type="ECO:0000256" key="5">
    <source>
        <dbReference type="ARBA" id="ARBA00046045"/>
    </source>
</evidence>
<dbReference type="AlphaFoldDB" id="A0A1Y2B811"/>
<dbReference type="STRING" id="329046.A0A1Y2B811"/>
<evidence type="ECO:0000313" key="8">
    <source>
        <dbReference type="Proteomes" id="UP000193642"/>
    </source>
</evidence>
<dbReference type="OrthoDB" id="159449at2759"/>